<feature type="domain" description="Dienelactone hydrolase" evidence="1">
    <location>
        <begin position="1"/>
        <end position="170"/>
    </location>
</feature>
<dbReference type="PANTHER" id="PTHR17630">
    <property type="entry name" value="DIENELACTONE HYDROLASE"/>
    <property type="match status" value="1"/>
</dbReference>
<name>A0A5A7P0M4_STRAF</name>
<evidence type="ECO:0000313" key="2">
    <source>
        <dbReference type="EMBL" id="GER26114.1"/>
    </source>
</evidence>
<gene>
    <name evidence="2" type="ORF">STAS_01746</name>
</gene>
<keyword evidence="3" id="KW-1185">Reference proteome</keyword>
<evidence type="ECO:0000259" key="1">
    <source>
        <dbReference type="Pfam" id="PF01738"/>
    </source>
</evidence>
<proteinExistence type="predicted"/>
<dbReference type="SUPFAM" id="SSF53474">
    <property type="entry name" value="alpha/beta-Hydrolases"/>
    <property type="match status" value="1"/>
</dbReference>
<reference evidence="3" key="1">
    <citation type="journal article" date="2019" name="Curr. Biol.">
        <title>Genome Sequence of Striga asiatica Provides Insight into the Evolution of Plant Parasitism.</title>
        <authorList>
            <person name="Yoshida S."/>
            <person name="Kim S."/>
            <person name="Wafula E.K."/>
            <person name="Tanskanen J."/>
            <person name="Kim Y.M."/>
            <person name="Honaas L."/>
            <person name="Yang Z."/>
            <person name="Spallek T."/>
            <person name="Conn C.E."/>
            <person name="Ichihashi Y."/>
            <person name="Cheong K."/>
            <person name="Cui S."/>
            <person name="Der J.P."/>
            <person name="Gundlach H."/>
            <person name="Jiao Y."/>
            <person name="Hori C."/>
            <person name="Ishida J.K."/>
            <person name="Kasahara H."/>
            <person name="Kiba T."/>
            <person name="Kim M.S."/>
            <person name="Koo N."/>
            <person name="Laohavisit A."/>
            <person name="Lee Y.H."/>
            <person name="Lumba S."/>
            <person name="McCourt P."/>
            <person name="Mortimer J.C."/>
            <person name="Mutuku J.M."/>
            <person name="Nomura T."/>
            <person name="Sasaki-Sekimoto Y."/>
            <person name="Seto Y."/>
            <person name="Wang Y."/>
            <person name="Wakatake T."/>
            <person name="Sakakibara H."/>
            <person name="Demura T."/>
            <person name="Yamaguchi S."/>
            <person name="Yoneyama K."/>
            <person name="Manabe R.I."/>
            <person name="Nelson D.C."/>
            <person name="Schulman A.H."/>
            <person name="Timko M.P."/>
            <person name="dePamphilis C.W."/>
            <person name="Choi D."/>
            <person name="Shirasu K."/>
        </authorList>
    </citation>
    <scope>NUCLEOTIDE SEQUENCE [LARGE SCALE GENOMIC DNA]</scope>
    <source>
        <strain evidence="3">cv. UVA1</strain>
    </source>
</reference>
<organism evidence="2 3">
    <name type="scientific">Striga asiatica</name>
    <name type="common">Asiatic witchweed</name>
    <name type="synonym">Buchnera asiatica</name>
    <dbReference type="NCBI Taxonomy" id="4170"/>
    <lineage>
        <taxon>Eukaryota</taxon>
        <taxon>Viridiplantae</taxon>
        <taxon>Streptophyta</taxon>
        <taxon>Embryophyta</taxon>
        <taxon>Tracheophyta</taxon>
        <taxon>Spermatophyta</taxon>
        <taxon>Magnoliopsida</taxon>
        <taxon>eudicotyledons</taxon>
        <taxon>Gunneridae</taxon>
        <taxon>Pentapetalae</taxon>
        <taxon>asterids</taxon>
        <taxon>lamiids</taxon>
        <taxon>Lamiales</taxon>
        <taxon>Orobanchaceae</taxon>
        <taxon>Buchnereae</taxon>
        <taxon>Striga</taxon>
    </lineage>
</organism>
<comment type="caution">
    <text evidence="2">The sequence shown here is derived from an EMBL/GenBank/DDBJ whole genome shotgun (WGS) entry which is preliminary data.</text>
</comment>
<dbReference type="InterPro" id="IPR029058">
    <property type="entry name" value="AB_hydrolase_fold"/>
</dbReference>
<dbReference type="GO" id="GO:0016787">
    <property type="term" value="F:hydrolase activity"/>
    <property type="evidence" value="ECO:0007669"/>
    <property type="project" value="UniProtKB-KW"/>
</dbReference>
<dbReference type="PANTHER" id="PTHR17630:SF97">
    <property type="entry name" value="ENDO-1,31,4-BETA-D-GLUCANASE-LIKE"/>
    <property type="match status" value="1"/>
</dbReference>
<keyword evidence="2" id="KW-0378">Hydrolase</keyword>
<dbReference type="Proteomes" id="UP000325081">
    <property type="component" value="Unassembled WGS sequence"/>
</dbReference>
<sequence>AGFYTLVPDFFHGDPFVSDLPNKPFQDWLKKHPAENAIKDANKIVKALRNKGIKKIGAAGFCWGGKVAVDLSKPPSVRAVVLLHPTYINVTDIQGVNAPIAILGGQNDTLVPPSLIKQYASALNATHKVESFVKIFPGVKHGWTLKYNNTVKAAVKMAEEAHKDLLSWFLKAIFAMLIASRAQKDSKYDC</sequence>
<evidence type="ECO:0000313" key="3">
    <source>
        <dbReference type="Proteomes" id="UP000325081"/>
    </source>
</evidence>
<dbReference type="InterPro" id="IPR002925">
    <property type="entry name" value="Dienelactn_hydro"/>
</dbReference>
<protein>
    <submittedName>
        <fullName evidence="2">Alpha/beta-Hydrolases superfamily protein</fullName>
    </submittedName>
</protein>
<dbReference type="OrthoDB" id="17560at2759"/>
<dbReference type="Pfam" id="PF01738">
    <property type="entry name" value="DLH"/>
    <property type="match status" value="1"/>
</dbReference>
<accession>A0A5A7P0M4</accession>
<feature type="non-terminal residue" evidence="2">
    <location>
        <position position="1"/>
    </location>
</feature>
<dbReference type="EMBL" id="BKCP01000780">
    <property type="protein sequence ID" value="GER26114.1"/>
    <property type="molecule type" value="Genomic_DNA"/>
</dbReference>
<dbReference type="Gene3D" id="3.40.50.1820">
    <property type="entry name" value="alpha/beta hydrolase"/>
    <property type="match status" value="1"/>
</dbReference>
<dbReference type="AlphaFoldDB" id="A0A5A7P0M4"/>